<evidence type="ECO:0000313" key="2">
    <source>
        <dbReference type="EMBL" id="KAH7242060.1"/>
    </source>
</evidence>
<accession>A0A8K0RT46</accession>
<sequence length="441" mass="49670">MSDKPSYKDFKSLGEGVTGRFPQADEPVNPTQVSSRRPHIKAFLTYMVPGVEENFDRWWEEATETVAASYEKQGIKAVPTETFDHRVDKEAFDFFFEGIQSFHEYYFAPDWPWSIPDIAAADDGALAPSKVYQDYLRKKIGATESGKGSGQNLMKVVTTDEEPAIPSPAASGSTLGPATGLEDSVSHVAKPIVSVKTLKGTMKREKSLKQSVETLWKQYRGVKAITGPVVAPFTLKLETFIHYAMVTEYDLAKINELLWCCKVVYQTDERLLSVRFTAGNGPSPERSRVEFLKTWSTIKSWLNEVYDMIPIGLHEYFQYVQMAGIGIEGHPEGQDDLLVKKIRIDEDYEAARETIARSLVMRNEVDIEVQDLITGDANETDRALSQWILSRPEDERLICARIAAWDWLNRCDISLTQKVAQWGSIVIAKHTNPSADENAIE</sequence>
<proteinExistence type="predicted"/>
<gene>
    <name evidence="2" type="ORF">BKA59DRAFT_557005</name>
</gene>
<dbReference type="EMBL" id="JAGPXF010000005">
    <property type="protein sequence ID" value="KAH7242060.1"/>
    <property type="molecule type" value="Genomic_DNA"/>
</dbReference>
<protein>
    <submittedName>
        <fullName evidence="2">Uncharacterized protein</fullName>
    </submittedName>
</protein>
<name>A0A8K0RT46_9HYPO</name>
<dbReference type="AlphaFoldDB" id="A0A8K0RT46"/>
<feature type="region of interest" description="Disordered" evidence="1">
    <location>
        <begin position="1"/>
        <end position="33"/>
    </location>
</feature>
<evidence type="ECO:0000256" key="1">
    <source>
        <dbReference type="SAM" id="MobiDB-lite"/>
    </source>
</evidence>
<organism evidence="2 3">
    <name type="scientific">Fusarium tricinctum</name>
    <dbReference type="NCBI Taxonomy" id="61284"/>
    <lineage>
        <taxon>Eukaryota</taxon>
        <taxon>Fungi</taxon>
        <taxon>Dikarya</taxon>
        <taxon>Ascomycota</taxon>
        <taxon>Pezizomycotina</taxon>
        <taxon>Sordariomycetes</taxon>
        <taxon>Hypocreomycetidae</taxon>
        <taxon>Hypocreales</taxon>
        <taxon>Nectriaceae</taxon>
        <taxon>Fusarium</taxon>
        <taxon>Fusarium tricinctum species complex</taxon>
    </lineage>
</organism>
<evidence type="ECO:0000313" key="3">
    <source>
        <dbReference type="Proteomes" id="UP000813427"/>
    </source>
</evidence>
<keyword evidence="3" id="KW-1185">Reference proteome</keyword>
<feature type="compositionally biased region" description="Basic and acidic residues" evidence="1">
    <location>
        <begin position="1"/>
        <end position="12"/>
    </location>
</feature>
<dbReference type="OrthoDB" id="5073687at2759"/>
<reference evidence="2" key="1">
    <citation type="journal article" date="2021" name="Nat. Commun.">
        <title>Genetic determinants of endophytism in the Arabidopsis root mycobiome.</title>
        <authorList>
            <person name="Mesny F."/>
            <person name="Miyauchi S."/>
            <person name="Thiergart T."/>
            <person name="Pickel B."/>
            <person name="Atanasova L."/>
            <person name="Karlsson M."/>
            <person name="Huettel B."/>
            <person name="Barry K.W."/>
            <person name="Haridas S."/>
            <person name="Chen C."/>
            <person name="Bauer D."/>
            <person name="Andreopoulos W."/>
            <person name="Pangilinan J."/>
            <person name="LaButti K."/>
            <person name="Riley R."/>
            <person name="Lipzen A."/>
            <person name="Clum A."/>
            <person name="Drula E."/>
            <person name="Henrissat B."/>
            <person name="Kohler A."/>
            <person name="Grigoriev I.V."/>
            <person name="Martin F.M."/>
            <person name="Hacquard S."/>
        </authorList>
    </citation>
    <scope>NUCLEOTIDE SEQUENCE</scope>
    <source>
        <strain evidence="2">MPI-SDFR-AT-0068</strain>
    </source>
</reference>
<dbReference type="Proteomes" id="UP000813427">
    <property type="component" value="Unassembled WGS sequence"/>
</dbReference>
<comment type="caution">
    <text evidence="2">The sequence shown here is derived from an EMBL/GenBank/DDBJ whole genome shotgun (WGS) entry which is preliminary data.</text>
</comment>